<dbReference type="Proteomes" id="UP000627446">
    <property type="component" value="Unassembled WGS sequence"/>
</dbReference>
<organism evidence="1 2">
    <name type="scientific">Undibacterium nitidum</name>
    <dbReference type="NCBI Taxonomy" id="2762298"/>
    <lineage>
        <taxon>Bacteria</taxon>
        <taxon>Pseudomonadati</taxon>
        <taxon>Pseudomonadota</taxon>
        <taxon>Betaproteobacteria</taxon>
        <taxon>Burkholderiales</taxon>
        <taxon>Oxalobacteraceae</taxon>
        <taxon>Undibacterium</taxon>
    </lineage>
</organism>
<dbReference type="RefSeq" id="WP_186916406.1">
    <property type="nucleotide sequence ID" value="NZ_JACOFZ010000003.1"/>
</dbReference>
<dbReference type="EMBL" id="JACOFZ010000003">
    <property type="protein sequence ID" value="MBC3881938.1"/>
    <property type="molecule type" value="Genomic_DNA"/>
</dbReference>
<comment type="caution">
    <text evidence="1">The sequence shown here is derived from an EMBL/GenBank/DDBJ whole genome shotgun (WGS) entry which is preliminary data.</text>
</comment>
<gene>
    <name evidence="1" type="ORF">H8K36_11165</name>
</gene>
<dbReference type="AlphaFoldDB" id="A0A923HP15"/>
<sequence length="91" mass="9998">MQENSDQAKVIALALYEIRLLLSGYLGSENDGDMPVRQAAHLAYALHNQALAVLDDKSFDVLDAIKALKFPDTLLGAEFTDKFDKMIGKDA</sequence>
<name>A0A923HP15_9BURK</name>
<reference evidence="1" key="1">
    <citation type="submission" date="2020-08" db="EMBL/GenBank/DDBJ databases">
        <title>Novel species isolated from subtropical streams in China.</title>
        <authorList>
            <person name="Lu H."/>
        </authorList>
    </citation>
    <scope>NUCLEOTIDE SEQUENCE</scope>
    <source>
        <strain evidence="1">LX22W</strain>
    </source>
</reference>
<evidence type="ECO:0000313" key="2">
    <source>
        <dbReference type="Proteomes" id="UP000627446"/>
    </source>
</evidence>
<keyword evidence="2" id="KW-1185">Reference proteome</keyword>
<protein>
    <submittedName>
        <fullName evidence="1">Uncharacterized protein</fullName>
    </submittedName>
</protein>
<evidence type="ECO:0000313" key="1">
    <source>
        <dbReference type="EMBL" id="MBC3881938.1"/>
    </source>
</evidence>
<accession>A0A923HP15</accession>
<proteinExistence type="predicted"/>